<dbReference type="AlphaFoldDB" id="A0A9N8E7B9"/>
<dbReference type="NCBIfam" id="TIGR02452">
    <property type="entry name" value="TIGR02452 family protein"/>
    <property type="match status" value="1"/>
</dbReference>
<reference evidence="2" key="1">
    <citation type="submission" date="2020-06" db="EMBL/GenBank/DDBJ databases">
        <authorList>
            <consortium name="Plant Systems Biology data submission"/>
        </authorList>
    </citation>
    <scope>NUCLEOTIDE SEQUENCE</scope>
    <source>
        <strain evidence="2">D6</strain>
    </source>
</reference>
<dbReference type="Gene3D" id="3.40.220.10">
    <property type="entry name" value="Leucine Aminopeptidase, subunit E, domain 1"/>
    <property type="match status" value="1"/>
</dbReference>
<dbReference type="InterPro" id="IPR043472">
    <property type="entry name" value="Macro_dom-like"/>
</dbReference>
<dbReference type="PIRSF" id="PIRSF014899">
    <property type="entry name" value="UCP014899"/>
    <property type="match status" value="1"/>
</dbReference>
<evidence type="ECO:0000313" key="3">
    <source>
        <dbReference type="Proteomes" id="UP001153069"/>
    </source>
</evidence>
<evidence type="ECO:0000259" key="1">
    <source>
        <dbReference type="Pfam" id="PF10021"/>
    </source>
</evidence>
<keyword evidence="3" id="KW-1185">Reference proteome</keyword>
<feature type="domain" description="Microbial-type PARG catalytic" evidence="1">
    <location>
        <begin position="43"/>
        <end position="184"/>
    </location>
</feature>
<dbReference type="Pfam" id="PF10021">
    <property type="entry name" value="PARG_cat_microb"/>
    <property type="match status" value="1"/>
</dbReference>
<comment type="caution">
    <text evidence="2">The sequence shown here is derived from an EMBL/GenBank/DDBJ whole genome shotgun (WGS) entry which is preliminary data.</text>
</comment>
<proteinExistence type="predicted"/>
<name>A0A9N8E7B9_9STRA</name>
<dbReference type="PANTHER" id="PTHR35596:SF1">
    <property type="entry name" value="MICROBIAL-TYPE PARG CATALYTIC DOMAIN-CONTAINING PROTEIN"/>
    <property type="match status" value="1"/>
</dbReference>
<dbReference type="Proteomes" id="UP001153069">
    <property type="component" value="Unassembled WGS sequence"/>
</dbReference>
<dbReference type="SUPFAM" id="SSF52949">
    <property type="entry name" value="Macro domain-like"/>
    <property type="match status" value="1"/>
</dbReference>
<dbReference type="OrthoDB" id="9985428at2759"/>
<evidence type="ECO:0000313" key="2">
    <source>
        <dbReference type="EMBL" id="CAB9516082.1"/>
    </source>
</evidence>
<accession>A0A9N8E7B9</accession>
<dbReference type="InterPro" id="IPR012664">
    <property type="entry name" value="CHP02452"/>
</dbReference>
<gene>
    <name evidence="2" type="ORF">SEMRO_759_G198260.1</name>
</gene>
<dbReference type="InterPro" id="IPR019261">
    <property type="entry name" value="PARG_cat_microbial"/>
</dbReference>
<organism evidence="2 3">
    <name type="scientific">Seminavis robusta</name>
    <dbReference type="NCBI Taxonomy" id="568900"/>
    <lineage>
        <taxon>Eukaryota</taxon>
        <taxon>Sar</taxon>
        <taxon>Stramenopiles</taxon>
        <taxon>Ochrophyta</taxon>
        <taxon>Bacillariophyta</taxon>
        <taxon>Bacillariophyceae</taxon>
        <taxon>Bacillariophycidae</taxon>
        <taxon>Naviculales</taxon>
        <taxon>Naviculaceae</taxon>
        <taxon>Seminavis</taxon>
    </lineage>
</organism>
<dbReference type="PANTHER" id="PTHR35596">
    <property type="entry name" value="DUF2263 DOMAIN-CONTAINING PROTEIN"/>
    <property type="match status" value="1"/>
</dbReference>
<dbReference type="EMBL" id="CAICTM010000758">
    <property type="protein sequence ID" value="CAB9516082.1"/>
    <property type="molecule type" value="Genomic_DNA"/>
</dbReference>
<protein>
    <submittedName>
        <fullName evidence="2">Uncharacterized protein conserved in bacteria (DUF2263)</fullName>
    </submittedName>
</protein>
<sequence length="304" mass="33636">MPKALFNSRLIGLPCLDSEELADARKKELLIPRRDARQLGVTAVKAVNAGFYVLPDGSEVMWKDFVDNARKEKVSIKPNDPLPDYFPDQSTKTLVQVTNQTTMQAALQMVQKGEKPLALNFANGYSVGGGFLGGSRAQEECLCRSSALYVTLKGDDMYKHHQRQPGPKVSSSWAILSPNVPVFRTDAGKELSEPWLLSIVTCAAPQAHKAKNAKEAEKLLKQRIRRVLEIAAAYGYTSLVLGAWGCGAFGCDPVRTARDFRESLENEFAGVFTNIVFAITDWSEERMFLGPFRDAFAPETKEQS</sequence>